<evidence type="ECO:0000256" key="5">
    <source>
        <dbReference type="ARBA" id="ARBA00022695"/>
    </source>
</evidence>
<dbReference type="InterPro" id="IPR014729">
    <property type="entry name" value="Rossmann-like_a/b/a_fold"/>
</dbReference>
<dbReference type="GO" id="GO:0006646">
    <property type="term" value="P:phosphatidylethanolamine biosynthetic process"/>
    <property type="evidence" value="ECO:0007669"/>
    <property type="project" value="UniProtKB-UniPathway"/>
</dbReference>
<evidence type="ECO:0000256" key="7">
    <source>
        <dbReference type="ARBA" id="ARBA00023209"/>
    </source>
</evidence>
<keyword evidence="14" id="KW-1185">Reference proteome</keyword>
<dbReference type="Proteomes" id="UP000031516">
    <property type="component" value="Unassembled WGS sequence"/>
</dbReference>
<dbReference type="AlphaFoldDB" id="A0A0A8L2U8"/>
<accession>A0A0A8L2U8</accession>
<keyword evidence="7" id="KW-0594">Phospholipid biosynthesis</keyword>
<dbReference type="GO" id="GO:0005737">
    <property type="term" value="C:cytoplasm"/>
    <property type="evidence" value="ECO:0007669"/>
    <property type="project" value="TreeGrafter"/>
</dbReference>
<protein>
    <recommendedName>
        <fullName evidence="10">ethanolamine-phosphate cytidylyltransferase</fullName>
        <ecNumber evidence="10">2.7.7.14</ecNumber>
    </recommendedName>
    <alternativeName>
        <fullName evidence="11">CTP:phosphoethanolamine cytidylyltransferase</fullName>
    </alternativeName>
</protein>
<dbReference type="InterPro" id="IPR044608">
    <property type="entry name" value="Ect1/PCYT2"/>
</dbReference>
<dbReference type="EMBL" id="CCBQ010000022">
    <property type="protein sequence ID" value="CDO93358.1"/>
    <property type="molecule type" value="Genomic_DNA"/>
</dbReference>
<dbReference type="InterPro" id="IPR004821">
    <property type="entry name" value="Cyt_trans-like"/>
</dbReference>
<name>A0A0A8L2U8_9SACH</name>
<keyword evidence="3" id="KW-0444">Lipid biosynthesis</keyword>
<evidence type="ECO:0000256" key="9">
    <source>
        <dbReference type="ARBA" id="ARBA00024191"/>
    </source>
</evidence>
<dbReference type="PANTHER" id="PTHR45780:SF2">
    <property type="entry name" value="ETHANOLAMINE-PHOSPHATE CYTIDYLYLTRANSFERASE"/>
    <property type="match status" value="1"/>
</dbReference>
<dbReference type="OrthoDB" id="40021at2759"/>
<dbReference type="InterPro" id="IPR041723">
    <property type="entry name" value="CCT"/>
</dbReference>
<comment type="caution">
    <text evidence="13">The sequence shown here is derived from an EMBL/GenBank/DDBJ whole genome shotgun (WGS) entry which is preliminary data.</text>
</comment>
<keyword evidence="6" id="KW-0443">Lipid metabolism</keyword>
<evidence type="ECO:0000313" key="13">
    <source>
        <dbReference type="EMBL" id="CDO93358.1"/>
    </source>
</evidence>
<dbReference type="GO" id="GO:0004306">
    <property type="term" value="F:ethanolamine-phosphate cytidylyltransferase activity"/>
    <property type="evidence" value="ECO:0007669"/>
    <property type="project" value="UniProtKB-EC"/>
</dbReference>
<comment type="similarity">
    <text evidence="2">Belongs to the cytidylyltransferase family.</text>
</comment>
<organism evidence="13 14">
    <name type="scientific">Kluyveromyces dobzhanskii CBS 2104</name>
    <dbReference type="NCBI Taxonomy" id="1427455"/>
    <lineage>
        <taxon>Eukaryota</taxon>
        <taxon>Fungi</taxon>
        <taxon>Dikarya</taxon>
        <taxon>Ascomycota</taxon>
        <taxon>Saccharomycotina</taxon>
        <taxon>Saccharomycetes</taxon>
        <taxon>Saccharomycetales</taxon>
        <taxon>Saccharomycetaceae</taxon>
        <taxon>Kluyveromyces</taxon>
    </lineage>
</organism>
<evidence type="ECO:0000256" key="3">
    <source>
        <dbReference type="ARBA" id="ARBA00022516"/>
    </source>
</evidence>
<dbReference type="Pfam" id="PF01467">
    <property type="entry name" value="CTP_transf_like"/>
    <property type="match status" value="1"/>
</dbReference>
<dbReference type="CDD" id="cd02174">
    <property type="entry name" value="CCT"/>
    <property type="match status" value="1"/>
</dbReference>
<keyword evidence="5" id="KW-0548">Nucleotidyltransferase</keyword>
<evidence type="ECO:0000313" key="14">
    <source>
        <dbReference type="Proteomes" id="UP000031516"/>
    </source>
</evidence>
<comment type="pathway">
    <text evidence="1">Lipid metabolism.</text>
</comment>
<evidence type="ECO:0000259" key="12">
    <source>
        <dbReference type="Pfam" id="PF01467"/>
    </source>
</evidence>
<evidence type="ECO:0000256" key="11">
    <source>
        <dbReference type="ARBA" id="ARBA00031473"/>
    </source>
</evidence>
<keyword evidence="4" id="KW-0808">Transferase</keyword>
<dbReference type="PANTHER" id="PTHR45780">
    <property type="entry name" value="ETHANOLAMINE-PHOSPHATE CYTIDYLYLTRANSFERASE"/>
    <property type="match status" value="1"/>
</dbReference>
<dbReference type="EC" id="2.7.7.14" evidence="10"/>
<reference evidence="13 14" key="1">
    <citation type="submission" date="2014-03" db="EMBL/GenBank/DDBJ databases">
        <title>The genome of Kluyveromyces dobzhanskii.</title>
        <authorList>
            <person name="Nystedt B."/>
            <person name="Astrom S."/>
        </authorList>
    </citation>
    <scope>NUCLEOTIDE SEQUENCE [LARGE SCALE GENOMIC DNA]</scope>
    <source>
        <strain evidence="13 14">CBS 2104</strain>
    </source>
</reference>
<evidence type="ECO:0000256" key="6">
    <source>
        <dbReference type="ARBA" id="ARBA00023098"/>
    </source>
</evidence>
<sequence>MAQPQLYENKVWIDGCFDFTHHGHSGAILQAKRTIPRDKRDGSVLICGVHNDADIEHNKGGRPVMQEQERYEHTQRNRWCDVVVKDAPYVTDPAVLDSYGCKYVVHGDDITTDANGEDCYQQMKDAGRFQVVKRTEGVSTTDIIGRILRNDTVASGNSQGIDHEKLVLYSTGKHGYEPWCWVFGSGFADVVVEGVGSAQDENWVVVREPDGFDLFNVGHINELKALKDAGKRVCCSLSVDSGSVDSGSSVYMTLEERCLSVLSCDVVDAVMLGTPPSSTLPSSADICLTNVSLKKEIVQRINDNRDHYIERNMKKAGGL</sequence>
<gene>
    <name evidence="13" type="ORF">KLDO_g1656</name>
</gene>
<evidence type="ECO:0000256" key="8">
    <source>
        <dbReference type="ARBA" id="ARBA00023264"/>
    </source>
</evidence>
<evidence type="ECO:0000256" key="10">
    <source>
        <dbReference type="ARBA" id="ARBA00024221"/>
    </source>
</evidence>
<dbReference type="NCBIfam" id="TIGR00125">
    <property type="entry name" value="cyt_tran_rel"/>
    <property type="match status" value="1"/>
</dbReference>
<evidence type="ECO:0000256" key="4">
    <source>
        <dbReference type="ARBA" id="ARBA00022679"/>
    </source>
</evidence>
<dbReference type="SUPFAM" id="SSF52374">
    <property type="entry name" value="Nucleotidylyl transferase"/>
    <property type="match status" value="2"/>
</dbReference>
<keyword evidence="8" id="KW-1208">Phospholipid metabolism</keyword>
<feature type="domain" description="Cytidyltransferase-like" evidence="12">
    <location>
        <begin position="13"/>
        <end position="145"/>
    </location>
</feature>
<evidence type="ECO:0000256" key="1">
    <source>
        <dbReference type="ARBA" id="ARBA00005189"/>
    </source>
</evidence>
<dbReference type="UniPathway" id="UPA00558">
    <property type="reaction ID" value="UER00742"/>
</dbReference>
<evidence type="ECO:0000256" key="2">
    <source>
        <dbReference type="ARBA" id="ARBA00010101"/>
    </source>
</evidence>
<proteinExistence type="inferred from homology"/>
<dbReference type="Gene3D" id="3.40.50.620">
    <property type="entry name" value="HUPs"/>
    <property type="match status" value="2"/>
</dbReference>
<comment type="pathway">
    <text evidence="9">Phospholipid metabolism; phosphatidylethanolamine biosynthesis; phosphatidylethanolamine from ethanolamine: step 2/3.</text>
</comment>